<comment type="caution">
    <text evidence="1">The sequence shown here is derived from an EMBL/GenBank/DDBJ whole genome shotgun (WGS) entry which is preliminary data.</text>
</comment>
<reference evidence="1" key="1">
    <citation type="submission" date="2018-11" db="EMBL/GenBank/DDBJ databases">
        <authorList>
            <person name="Alioto T."/>
            <person name="Alioto T."/>
        </authorList>
    </citation>
    <scope>NUCLEOTIDE SEQUENCE</scope>
</reference>
<keyword evidence="2" id="KW-1185">Reference proteome</keyword>
<dbReference type="Proteomes" id="UP000596742">
    <property type="component" value="Unassembled WGS sequence"/>
</dbReference>
<organism evidence="1 2">
    <name type="scientific">Mytilus galloprovincialis</name>
    <name type="common">Mediterranean mussel</name>
    <dbReference type="NCBI Taxonomy" id="29158"/>
    <lineage>
        <taxon>Eukaryota</taxon>
        <taxon>Metazoa</taxon>
        <taxon>Spiralia</taxon>
        <taxon>Lophotrochozoa</taxon>
        <taxon>Mollusca</taxon>
        <taxon>Bivalvia</taxon>
        <taxon>Autobranchia</taxon>
        <taxon>Pteriomorphia</taxon>
        <taxon>Mytilida</taxon>
        <taxon>Mytiloidea</taxon>
        <taxon>Mytilidae</taxon>
        <taxon>Mytilinae</taxon>
        <taxon>Mytilus</taxon>
    </lineage>
</organism>
<proteinExistence type="predicted"/>
<accession>A0A8B6DK59</accession>
<name>A0A8B6DK59_MYTGA</name>
<gene>
    <name evidence="1" type="ORF">MGAL_10B030891</name>
</gene>
<dbReference type="EMBL" id="UYJE01003572">
    <property type="protein sequence ID" value="VDI20342.1"/>
    <property type="molecule type" value="Genomic_DNA"/>
</dbReference>
<evidence type="ECO:0000313" key="1">
    <source>
        <dbReference type="EMBL" id="VDI20342.1"/>
    </source>
</evidence>
<dbReference type="AlphaFoldDB" id="A0A8B6DK59"/>
<protein>
    <submittedName>
        <fullName evidence="1">Uncharacterized protein</fullName>
    </submittedName>
</protein>
<sequence>PNFDKRRRPLSRSISLPQLSKSTLPENRTDKGSWFYKLVINCDGKMVDVDSGNCKSICSNTVKNLQNIISKEQNEISEYLRSLICQKEKEFEILLIFSTLLRVKRVRPEDWIRRLVLNRQAMACYMLLAYYTGTETNKENIIIPALRTAIAKGDKNIANIIHWFIIREYFRSCSFEIDYLLDIWPAVVCKRSNCYYPAFCSKDLVIMVQTTQSMENMPVKFWNIEIQYMRQAYGIDIEEKEKKLGYTNNDLSPSIENSFPEKVELDGVLASDLFKKHSKLTLICKSVYKLKDGVKIERPCIQLFCRGKGYIPVKENHFPKHIKNVETDILEGGPVLARRVRVGEKINSRHHIGTLGGFVQILGDITLLTCAHVVLPEDNLNGINLTIPSNKAIYIECEQTSASNNIPTSPTIHTKFRCGKLRYIEFRTDRPEETSIDAALINLQDDVKMDENDYIANSIDNKHHFRFLGMRSPYLNENSLDHKKLFDQRPIRQFQNVTVGATSGISVNMQSTIEMTEDNKEGIHIDRETITETYRKIKQSENQAPAHSSTVSVLTNDIHLQETRLWKVDKTRTLNRISRCMYNQISATNIPFKPGDSGTCIYVCDNSLEKYGCIGMAIANNPGLNDGVILTPMKDILKTFKVG</sequence>
<feature type="non-terminal residue" evidence="1">
    <location>
        <position position="1"/>
    </location>
</feature>
<evidence type="ECO:0000313" key="2">
    <source>
        <dbReference type="Proteomes" id="UP000596742"/>
    </source>
</evidence>
<dbReference type="OrthoDB" id="6076694at2759"/>